<dbReference type="GO" id="GO:0005930">
    <property type="term" value="C:axoneme"/>
    <property type="evidence" value="ECO:0007669"/>
    <property type="project" value="UniProtKB-SubCell"/>
</dbReference>
<gene>
    <name evidence="7" type="ORF">Vafri_13988</name>
</gene>
<dbReference type="InterPro" id="IPR001611">
    <property type="entry name" value="Leu-rich_rpt"/>
</dbReference>
<feature type="region of interest" description="Disordered" evidence="6">
    <location>
        <begin position="763"/>
        <end position="821"/>
    </location>
</feature>
<feature type="region of interest" description="Disordered" evidence="6">
    <location>
        <begin position="347"/>
        <end position="366"/>
    </location>
</feature>
<dbReference type="SUPFAM" id="SSF52058">
    <property type="entry name" value="L domain-like"/>
    <property type="match status" value="1"/>
</dbReference>
<feature type="compositionally biased region" description="Low complexity" evidence="6">
    <location>
        <begin position="251"/>
        <end position="278"/>
    </location>
</feature>
<feature type="compositionally biased region" description="Low complexity" evidence="6">
    <location>
        <begin position="782"/>
        <end position="792"/>
    </location>
</feature>
<dbReference type="FunFam" id="3.80.10.10:FF:001343">
    <property type="entry name" value="Dynein assembly factor 1"/>
    <property type="match status" value="1"/>
</dbReference>
<evidence type="ECO:0000256" key="5">
    <source>
        <dbReference type="ARBA" id="ARBA00023273"/>
    </source>
</evidence>
<keyword evidence="5" id="KW-0966">Cell projection</keyword>
<dbReference type="PROSITE" id="PS51450">
    <property type="entry name" value="LRR"/>
    <property type="match status" value="2"/>
</dbReference>
<feature type="region of interest" description="Disordered" evidence="6">
    <location>
        <begin position="169"/>
        <end position="313"/>
    </location>
</feature>
<dbReference type="Pfam" id="PF14580">
    <property type="entry name" value="LRR_9"/>
    <property type="match status" value="1"/>
</dbReference>
<accession>A0A8J4F323</accession>
<evidence type="ECO:0000256" key="3">
    <source>
        <dbReference type="ARBA" id="ARBA00022737"/>
    </source>
</evidence>
<feature type="region of interest" description="Disordered" evidence="6">
    <location>
        <begin position="637"/>
        <end position="663"/>
    </location>
</feature>
<dbReference type="InterPro" id="IPR050576">
    <property type="entry name" value="Cilia_flagella_integrity"/>
</dbReference>
<feature type="compositionally biased region" description="Low complexity" evidence="6">
    <location>
        <begin position="287"/>
        <end position="306"/>
    </location>
</feature>
<dbReference type="PANTHER" id="PTHR45973:SF9">
    <property type="entry name" value="LEUCINE-RICH REPEAT-CONTAINING PROTEIN 46"/>
    <property type="match status" value="1"/>
</dbReference>
<reference evidence="7" key="1">
    <citation type="journal article" date="2021" name="Proc. Natl. Acad. Sci. U.S.A.">
        <title>Three genomes in the algal genus Volvox reveal the fate of a haploid sex-determining region after a transition to homothallism.</title>
        <authorList>
            <person name="Yamamoto K."/>
            <person name="Hamaji T."/>
            <person name="Kawai-Toyooka H."/>
            <person name="Matsuzaki R."/>
            <person name="Takahashi F."/>
            <person name="Nishimura Y."/>
            <person name="Kawachi M."/>
            <person name="Noguchi H."/>
            <person name="Minakuchi Y."/>
            <person name="Umen J.G."/>
            <person name="Toyoda A."/>
            <person name="Nozaki H."/>
        </authorList>
    </citation>
    <scope>NUCLEOTIDE SEQUENCE</scope>
    <source>
        <strain evidence="7">NIES-3780</strain>
    </source>
</reference>
<sequence length="1109" mass="112864">MISSTLGLQALTNLETLDLAENVITTIINLSKLPLLKTLNISGNRLHTVDDIRDLAACPQLQSLDMTSNRLEAPEVIDFIMTLPLLYLRLMGNPAVSNYKHYRKTLLARIPTLNYLDDSPVFPKDRRLAVAFIEGGGLEAERATRELIRREEEEIREAHRRAFDEMVERARQQPPEPHDPMRFRAVPPGESDSDEEGLPALYRRRNRASSANKAAAATAGALKKPQKGSDSDGATADGASAMAGGSGNGNSSGNVPVASNGVSAGGESSAAAGQEISSSPPPPSPPAVSGAAGSSSAVSGNGTAVAEGQPDASAEAAAGRSVVAGLTQPTHGSLIVRLEEELRDLAASASASASPGGGDEVSGDDVGGNAVLHASLARLHAGVSNMSSPAQLQHLWGCQQQLLQPHEAADSAGAGAQPALAHPDFREELRERAIARAAARAELASVMSADADSDAALASTAAAPAGSGASNAGPSSLRGSSHLRRVSRPVWRTPDYQRLWSLALQLGEAQEQQNQQDQEQASGSPQQLRNEDGHGRGAEAAPATAPATSDGLLLMQVPQILRQVPPAGPEHSSVGAVREERGGGGGERNGETAAAALAMTSLDLLSAPEALTPDEALSIADSAMGYDRIQRGLGGGGNGGGLMHGGRDADLDSARSRGGRESDLDLRVAEVDLDSARGTLMRPGAMGDIDSARSYSRPASSRGDLEELEEDGVGEDERDPTGGVIEAEDVDLELLTAAAAAAAAQTEPQDLFERYSVTAYGRGDTSHLRQRRNSSGDGSQHGAAATGVTAAGSPLRRSSASADQQVAEFGAPSSSGGDGTEIQDVVATASTTAGVGMGSAAGSVAYLSPNRTGSDGDAAPADDLAAAAAAAATSGDGPDHHFSDRPQEAAAAAAVAAQPSSPSYLRRARELPPHIHPQGQGHGHVYWSLRRTDTANSTALELSRRVGGGNGDGDIPSGLHQTLRQYDSDVELAVPGSSGYFVGGGGSGSAVEYDSDGEDDDGVVANPAELLQRARSILTAEGSGHSAAGGGTGGPGSGGAGLASPADIYHQLAGQLQDPDTLAAARQAVLGSFAPVAAAAAAVTPPPVSGPLAGSGGAGRSLSGLYELD</sequence>
<feature type="compositionally biased region" description="Low complexity" evidence="6">
    <location>
        <begin position="208"/>
        <end position="223"/>
    </location>
</feature>
<dbReference type="PANTHER" id="PTHR45973">
    <property type="entry name" value="PROTEIN PHOSPHATASE 1 REGULATORY SUBUNIT SDS22-RELATED"/>
    <property type="match status" value="1"/>
</dbReference>
<comment type="caution">
    <text evidence="7">The sequence shown here is derived from an EMBL/GenBank/DDBJ whole genome shotgun (WGS) entry which is preliminary data.</text>
</comment>
<feature type="region of interest" description="Disordered" evidence="6">
    <location>
        <begin position="679"/>
        <end position="722"/>
    </location>
</feature>
<feature type="region of interest" description="Disordered" evidence="6">
    <location>
        <begin position="509"/>
        <end position="548"/>
    </location>
</feature>
<keyword evidence="4" id="KW-0969">Cilium</keyword>
<feature type="compositionally biased region" description="Acidic residues" evidence="6">
    <location>
        <begin position="706"/>
        <end position="718"/>
    </location>
</feature>
<feature type="compositionally biased region" description="Basic and acidic residues" evidence="6">
    <location>
        <begin position="169"/>
        <end position="182"/>
    </location>
</feature>
<feature type="compositionally biased region" description="Low complexity" evidence="6">
    <location>
        <begin position="1100"/>
        <end position="1109"/>
    </location>
</feature>
<feature type="region of interest" description="Disordered" evidence="6">
    <location>
        <begin position="564"/>
        <end position="590"/>
    </location>
</feature>
<protein>
    <recommendedName>
        <fullName evidence="9">U2A'/phosphoprotein 32 family A C-terminal domain-containing protein</fullName>
    </recommendedName>
</protein>
<keyword evidence="3" id="KW-0677">Repeat</keyword>
<dbReference type="Gene3D" id="3.80.10.10">
    <property type="entry name" value="Ribonuclease Inhibitor"/>
    <property type="match status" value="1"/>
</dbReference>
<feature type="compositionally biased region" description="Gly residues" evidence="6">
    <location>
        <begin position="1027"/>
        <end position="1041"/>
    </location>
</feature>
<organism evidence="7 8">
    <name type="scientific">Volvox africanus</name>
    <dbReference type="NCBI Taxonomy" id="51714"/>
    <lineage>
        <taxon>Eukaryota</taxon>
        <taxon>Viridiplantae</taxon>
        <taxon>Chlorophyta</taxon>
        <taxon>core chlorophytes</taxon>
        <taxon>Chlorophyceae</taxon>
        <taxon>CS clade</taxon>
        <taxon>Chlamydomonadales</taxon>
        <taxon>Volvocaceae</taxon>
        <taxon>Volvox</taxon>
    </lineage>
</organism>
<comment type="subcellular location">
    <subcellularLocation>
        <location evidence="1">Cytoplasm</location>
        <location evidence="1">Cytoskeleton</location>
        <location evidence="1">Cilium axoneme</location>
    </subcellularLocation>
</comment>
<feature type="compositionally biased region" description="Low complexity" evidence="6">
    <location>
        <begin position="509"/>
        <end position="521"/>
    </location>
</feature>
<keyword evidence="8" id="KW-1185">Reference proteome</keyword>
<feature type="region of interest" description="Disordered" evidence="6">
    <location>
        <begin position="463"/>
        <end position="484"/>
    </location>
</feature>
<feature type="compositionally biased region" description="Low complexity" evidence="6">
    <location>
        <begin position="463"/>
        <end position="477"/>
    </location>
</feature>
<feature type="compositionally biased region" description="Low complexity" evidence="6">
    <location>
        <begin position="231"/>
        <end position="243"/>
    </location>
</feature>
<evidence type="ECO:0000256" key="1">
    <source>
        <dbReference type="ARBA" id="ARBA00004430"/>
    </source>
</evidence>
<evidence type="ECO:0000313" key="7">
    <source>
        <dbReference type="EMBL" id="GIL59015.1"/>
    </source>
</evidence>
<feature type="compositionally biased region" description="Low complexity" evidence="6">
    <location>
        <begin position="538"/>
        <end position="548"/>
    </location>
</feature>
<dbReference type="AlphaFoldDB" id="A0A8J4F323"/>
<name>A0A8J4F323_9CHLO</name>
<proteinExistence type="predicted"/>
<dbReference type="Proteomes" id="UP000747399">
    <property type="component" value="Unassembled WGS sequence"/>
</dbReference>
<dbReference type="EMBL" id="BNCO01000033">
    <property type="protein sequence ID" value="GIL59015.1"/>
    <property type="molecule type" value="Genomic_DNA"/>
</dbReference>
<feature type="compositionally biased region" description="Basic and acidic residues" evidence="6">
    <location>
        <begin position="645"/>
        <end position="663"/>
    </location>
</feature>
<feature type="region of interest" description="Disordered" evidence="6">
    <location>
        <begin position="1084"/>
        <end position="1109"/>
    </location>
</feature>
<feature type="region of interest" description="Disordered" evidence="6">
    <location>
        <begin position="1021"/>
        <end position="1042"/>
    </location>
</feature>
<evidence type="ECO:0008006" key="9">
    <source>
        <dbReference type="Google" id="ProtNLM"/>
    </source>
</evidence>
<dbReference type="InterPro" id="IPR032675">
    <property type="entry name" value="LRR_dom_sf"/>
</dbReference>
<keyword evidence="2" id="KW-0433">Leucine-rich repeat</keyword>
<feature type="compositionally biased region" description="Low complexity" evidence="6">
    <location>
        <begin position="692"/>
        <end position="702"/>
    </location>
</feature>
<evidence type="ECO:0000313" key="8">
    <source>
        <dbReference type="Proteomes" id="UP000747399"/>
    </source>
</evidence>
<evidence type="ECO:0000256" key="6">
    <source>
        <dbReference type="SAM" id="MobiDB-lite"/>
    </source>
</evidence>
<evidence type="ECO:0000256" key="2">
    <source>
        <dbReference type="ARBA" id="ARBA00022614"/>
    </source>
</evidence>
<evidence type="ECO:0000256" key="4">
    <source>
        <dbReference type="ARBA" id="ARBA00023069"/>
    </source>
</evidence>